<dbReference type="EMBL" id="AGNL01038982">
    <property type="protein sequence ID" value="EJK52912.1"/>
    <property type="molecule type" value="Genomic_DNA"/>
</dbReference>
<dbReference type="Proteomes" id="UP000266841">
    <property type="component" value="Unassembled WGS sequence"/>
</dbReference>
<name>K0S1W1_THAOC</name>
<protein>
    <submittedName>
        <fullName evidence="1">Uncharacterized protein</fullName>
    </submittedName>
</protein>
<organism evidence="1 2">
    <name type="scientific">Thalassiosira oceanica</name>
    <name type="common">Marine diatom</name>
    <dbReference type="NCBI Taxonomy" id="159749"/>
    <lineage>
        <taxon>Eukaryota</taxon>
        <taxon>Sar</taxon>
        <taxon>Stramenopiles</taxon>
        <taxon>Ochrophyta</taxon>
        <taxon>Bacillariophyta</taxon>
        <taxon>Coscinodiscophyceae</taxon>
        <taxon>Thalassiosirophycidae</taxon>
        <taxon>Thalassiosirales</taxon>
        <taxon>Thalassiosiraceae</taxon>
        <taxon>Thalassiosira</taxon>
    </lineage>
</organism>
<reference evidence="1 2" key="1">
    <citation type="journal article" date="2012" name="Genome Biol.">
        <title>Genome and low-iron response of an oceanic diatom adapted to chronic iron limitation.</title>
        <authorList>
            <person name="Lommer M."/>
            <person name="Specht M."/>
            <person name="Roy A.S."/>
            <person name="Kraemer L."/>
            <person name="Andreson R."/>
            <person name="Gutowska M.A."/>
            <person name="Wolf J."/>
            <person name="Bergner S.V."/>
            <person name="Schilhabel M.B."/>
            <person name="Klostermeier U.C."/>
            <person name="Beiko R.G."/>
            <person name="Rosenstiel P."/>
            <person name="Hippler M."/>
            <person name="Laroche J."/>
        </authorList>
    </citation>
    <scope>NUCLEOTIDE SEQUENCE [LARGE SCALE GENOMIC DNA]</scope>
    <source>
        <strain evidence="1 2">CCMP1005</strain>
    </source>
</reference>
<dbReference type="AlphaFoldDB" id="K0S1W1"/>
<gene>
    <name evidence="1" type="ORF">THAOC_27760</name>
</gene>
<sequence>MSSGAGHSPADERNSLVRYPVDARVAPHERAVPLGVPVEPRPEVRRRLAPG</sequence>
<feature type="non-terminal residue" evidence="1">
    <location>
        <position position="51"/>
    </location>
</feature>
<evidence type="ECO:0000313" key="2">
    <source>
        <dbReference type="Proteomes" id="UP000266841"/>
    </source>
</evidence>
<comment type="caution">
    <text evidence="1">The sequence shown here is derived from an EMBL/GenBank/DDBJ whole genome shotgun (WGS) entry which is preliminary data.</text>
</comment>
<keyword evidence="2" id="KW-1185">Reference proteome</keyword>
<proteinExistence type="predicted"/>
<evidence type="ECO:0000313" key="1">
    <source>
        <dbReference type="EMBL" id="EJK52912.1"/>
    </source>
</evidence>
<accession>K0S1W1</accession>